<reference evidence="2" key="1">
    <citation type="submission" date="2022-08" db="EMBL/GenBank/DDBJ databases">
        <title>Complete Genome Sequences of 2 Bosea sp. soil isolates.</title>
        <authorList>
            <person name="Alvarez Arevalo M."/>
            <person name="Sterndorff E.B."/>
            <person name="Faurdal D."/>
            <person name="Joergensen T.S."/>
            <person name="Weber T."/>
        </authorList>
    </citation>
    <scope>NUCLEOTIDE SEQUENCE</scope>
    <source>
        <strain evidence="2">NBC_00436</strain>
        <plasmid evidence="2">pNBC436</plasmid>
    </source>
</reference>
<organism evidence="2">
    <name type="scientific">Bosea sp. NBC_00436</name>
    <dbReference type="NCBI Taxonomy" id="2969620"/>
    <lineage>
        <taxon>Bacteria</taxon>
        <taxon>Pseudomonadati</taxon>
        <taxon>Pseudomonadota</taxon>
        <taxon>Alphaproteobacteria</taxon>
        <taxon>Hyphomicrobiales</taxon>
        <taxon>Boseaceae</taxon>
        <taxon>Bosea</taxon>
    </lineage>
</organism>
<keyword evidence="2" id="KW-0614">Plasmid</keyword>
<proteinExistence type="predicted"/>
<geneLocation type="plasmid" evidence="2">
    <name>pNBC436</name>
</geneLocation>
<dbReference type="InterPro" id="IPR010982">
    <property type="entry name" value="Lambda_DNA-bd_dom_sf"/>
</dbReference>
<dbReference type="AlphaFoldDB" id="A0A9E8A9P3"/>
<protein>
    <submittedName>
        <fullName evidence="2">Uncharacterized protein</fullName>
    </submittedName>
</protein>
<dbReference type="GO" id="GO:0003677">
    <property type="term" value="F:DNA binding"/>
    <property type="evidence" value="ECO:0007669"/>
    <property type="project" value="InterPro"/>
</dbReference>
<evidence type="ECO:0000256" key="1">
    <source>
        <dbReference type="SAM" id="MobiDB-lite"/>
    </source>
</evidence>
<dbReference type="Gene3D" id="1.10.260.40">
    <property type="entry name" value="lambda repressor-like DNA-binding domains"/>
    <property type="match status" value="1"/>
</dbReference>
<dbReference type="SUPFAM" id="SSF47413">
    <property type="entry name" value="lambda repressor-like DNA-binding domains"/>
    <property type="match status" value="1"/>
</dbReference>
<sequence>MRKGAPSGARIYKKRERSDDPWLSSVLALRLRQIERTYPSHDEFVKASRLSRSTLLLLRYGRGNPSLKTLTTLADSFGVSVWSLLGIREESVKGDVESFGLPYDGIFEQLNKEIGAEAPAPRPSRKQETGSKRRR</sequence>
<evidence type="ECO:0000313" key="2">
    <source>
        <dbReference type="EMBL" id="UZF90080.1"/>
    </source>
</evidence>
<feature type="region of interest" description="Disordered" evidence="1">
    <location>
        <begin position="114"/>
        <end position="135"/>
    </location>
</feature>
<dbReference type="EMBL" id="CP102775">
    <property type="protein sequence ID" value="UZF90080.1"/>
    <property type="molecule type" value="Genomic_DNA"/>
</dbReference>
<gene>
    <name evidence="2" type="ORF">NWE54_27725</name>
</gene>
<feature type="compositionally biased region" description="Basic and acidic residues" evidence="1">
    <location>
        <begin position="125"/>
        <end position="135"/>
    </location>
</feature>
<accession>A0A9E8A9P3</accession>
<name>A0A9E8A9P3_9HYPH</name>